<organism evidence="9 10">
    <name type="scientific">Gordonia effusa NBRC 100432</name>
    <dbReference type="NCBI Taxonomy" id="1077974"/>
    <lineage>
        <taxon>Bacteria</taxon>
        <taxon>Bacillati</taxon>
        <taxon>Actinomycetota</taxon>
        <taxon>Actinomycetes</taxon>
        <taxon>Mycobacteriales</taxon>
        <taxon>Gordoniaceae</taxon>
        <taxon>Gordonia</taxon>
    </lineage>
</organism>
<evidence type="ECO:0000256" key="3">
    <source>
        <dbReference type="ARBA" id="ARBA00022475"/>
    </source>
</evidence>
<feature type="transmembrane region" description="Helical" evidence="7">
    <location>
        <begin position="327"/>
        <end position="348"/>
    </location>
</feature>
<keyword evidence="3" id="KW-1003">Cell membrane</keyword>
<sequence>MAHGQSKAFASAGHWIGRYAWWIVGFWIALAAVLNVVVPQLELTVARTSADFLPSDLEANQHLEAMARDFKVPPSNGVSSIVLVNEKGISDADQQYYRNLLSRLIADKEDIAYVIDIYGNPLARDISLSPDGKAVTLMIAAQGSVGSTRAHHSTQAIRAIIDDIAKPAGLAVHYSGPTATLADLFSAMDVSLLIITLVSIALITALLFVAYRRFATAAIPLITIGVTLGIARPIISFLGGNDSLSISNFTIAIMTALVLGAGTDYAIFMIASYHEARRKRIPVADAVAQASGRTAPILVASALTIAAACTAMIFTKIGMFTTAGPPTAIAIVVTAAVALTLPPALLALAGRRGLAEPRGDSTRTWQRRGVRVIRHAGVYTAVVVLFLVGTASILTTFRMNWDESAMFLHDNDSTRGYDAVYKHYGLNEIALEYLIIRSDHDLRNTTDLAALELSAIAVSNMPEVAKINSITRPDGKPLPEAATGYQTGIVGSQLSTAAHQMVTATPELRRLASGVTQLSAGADDAVTQMPALVSGTDQVVTMAGTVLDGLSTAQNIISIATDGSTNSVASTIPMLRTTLSTLTTLVAGFQQADSATNTALRQLDSTFGPLITARPTARCQTDPACLAARAAFGQLDLALGGRASQALRSIQGLAGVPAELVRKFNALLPQLRNALATVETLTRQLNGRSPEQVRADLTRLTDGVTQLSDGMTQLATGLRQVKEGTDRTVALTSQLTAGLNRASSYLTAMSAKTTTGPGTGFYLPPEALHDKRFVAGSQLLLSPDGKTARMLATWKVNPYSGQALDASGQLPTVAHRALAGTSLADAQVQSTGLASLSAGMQDQVIRDFIIFATVAVLAVLLILIVLLRSILAPILLVGTVVLSFASTIGIATLIWQHGFGIPLDWSVIPVSFMALIAVGADYSMLFASRIREEAATDGMMRGVIRGFGSTGGVITTAGVVFALTMFALMSGTVLNLVQIGFTIGVGLLLDIALVRSVLVPAAMVVLGDRIWWPARTRAE</sequence>
<dbReference type="InterPro" id="IPR000731">
    <property type="entry name" value="SSD"/>
</dbReference>
<evidence type="ECO:0000256" key="5">
    <source>
        <dbReference type="ARBA" id="ARBA00022989"/>
    </source>
</evidence>
<dbReference type="AlphaFoldDB" id="H0R310"/>
<evidence type="ECO:0000313" key="10">
    <source>
        <dbReference type="Proteomes" id="UP000035034"/>
    </source>
</evidence>
<dbReference type="PANTHER" id="PTHR33406">
    <property type="entry name" value="MEMBRANE PROTEIN MJ1562-RELATED"/>
    <property type="match status" value="1"/>
</dbReference>
<dbReference type="STRING" id="1077974.GOEFS_086_00310"/>
<dbReference type="PANTHER" id="PTHR33406:SF6">
    <property type="entry name" value="MEMBRANE PROTEIN YDGH-RELATED"/>
    <property type="match status" value="1"/>
</dbReference>
<dbReference type="RefSeq" id="WP_007318796.1">
    <property type="nucleotide sequence ID" value="NZ_BAEH01000086.1"/>
</dbReference>
<evidence type="ECO:0000313" key="9">
    <source>
        <dbReference type="EMBL" id="GAB19461.1"/>
    </source>
</evidence>
<feature type="transmembrane region" description="Helical" evidence="7">
    <location>
        <begin position="294"/>
        <end position="315"/>
    </location>
</feature>
<evidence type="ECO:0000259" key="8">
    <source>
        <dbReference type="PROSITE" id="PS50156"/>
    </source>
</evidence>
<keyword evidence="4 7" id="KW-0812">Transmembrane</keyword>
<dbReference type="eggNOG" id="COG2409">
    <property type="taxonomic scope" value="Bacteria"/>
</dbReference>
<keyword evidence="10" id="KW-1185">Reference proteome</keyword>
<evidence type="ECO:0000256" key="2">
    <source>
        <dbReference type="ARBA" id="ARBA00010157"/>
    </source>
</evidence>
<feature type="transmembrane region" description="Helical" evidence="7">
    <location>
        <begin position="190"/>
        <end position="211"/>
    </location>
</feature>
<dbReference type="eggNOG" id="COG1511">
    <property type="taxonomic scope" value="Bacteria"/>
</dbReference>
<dbReference type="GO" id="GO:0005886">
    <property type="term" value="C:plasma membrane"/>
    <property type="evidence" value="ECO:0007669"/>
    <property type="project" value="UniProtKB-SubCell"/>
</dbReference>
<evidence type="ECO:0000256" key="6">
    <source>
        <dbReference type="ARBA" id="ARBA00023136"/>
    </source>
</evidence>
<accession>H0R310</accession>
<evidence type="ECO:0000256" key="4">
    <source>
        <dbReference type="ARBA" id="ARBA00022692"/>
    </source>
</evidence>
<dbReference type="SUPFAM" id="SSF82866">
    <property type="entry name" value="Multidrug efflux transporter AcrB transmembrane domain"/>
    <property type="match status" value="2"/>
</dbReference>
<dbReference type="Proteomes" id="UP000035034">
    <property type="component" value="Unassembled WGS sequence"/>
</dbReference>
<feature type="transmembrane region" description="Helical" evidence="7">
    <location>
        <begin position="848"/>
        <end position="867"/>
    </location>
</feature>
<comment type="similarity">
    <text evidence="2">Belongs to the resistance-nodulation-cell division (RND) (TC 2.A.6) family. MmpL subfamily.</text>
</comment>
<feature type="transmembrane region" description="Helical" evidence="7">
    <location>
        <begin position="218"/>
        <end position="239"/>
    </location>
</feature>
<dbReference type="EMBL" id="BAEH01000086">
    <property type="protein sequence ID" value="GAB19461.1"/>
    <property type="molecule type" value="Genomic_DNA"/>
</dbReference>
<dbReference type="Pfam" id="PF03176">
    <property type="entry name" value="MMPL"/>
    <property type="match status" value="2"/>
</dbReference>
<feature type="transmembrane region" description="Helical" evidence="7">
    <location>
        <begin position="907"/>
        <end position="927"/>
    </location>
</feature>
<feature type="domain" description="SSD" evidence="8">
    <location>
        <begin position="183"/>
        <end position="348"/>
    </location>
</feature>
<comment type="caution">
    <text evidence="9">The sequence shown here is derived from an EMBL/GenBank/DDBJ whole genome shotgun (WGS) entry which is preliminary data.</text>
</comment>
<feature type="transmembrane region" description="Helical" evidence="7">
    <location>
        <begin position="947"/>
        <end position="969"/>
    </location>
</feature>
<comment type="subcellular location">
    <subcellularLocation>
        <location evidence="1">Cell membrane</location>
        <topology evidence="1">Multi-pass membrane protein</topology>
    </subcellularLocation>
</comment>
<name>H0R310_9ACTN</name>
<dbReference type="OrthoDB" id="2365435at2"/>
<feature type="transmembrane region" description="Helical" evidence="7">
    <location>
        <begin position="376"/>
        <end position="397"/>
    </location>
</feature>
<dbReference type="InterPro" id="IPR004869">
    <property type="entry name" value="MMPL_dom"/>
</dbReference>
<keyword evidence="5 7" id="KW-1133">Transmembrane helix</keyword>
<dbReference type="InterPro" id="IPR023908">
    <property type="entry name" value="xxxLxxG_rpt"/>
</dbReference>
<evidence type="ECO:0000256" key="1">
    <source>
        <dbReference type="ARBA" id="ARBA00004651"/>
    </source>
</evidence>
<dbReference type="Gene3D" id="1.20.1640.10">
    <property type="entry name" value="Multidrug efflux transporter AcrB transmembrane domain"/>
    <property type="match status" value="2"/>
</dbReference>
<dbReference type="InterPro" id="IPR050545">
    <property type="entry name" value="Mycobact_MmpL"/>
</dbReference>
<protein>
    <recommendedName>
        <fullName evidence="8">SSD domain-containing protein</fullName>
    </recommendedName>
</protein>
<proteinExistence type="inferred from homology"/>
<keyword evidence="6 7" id="KW-0472">Membrane</keyword>
<dbReference type="PROSITE" id="PS50156">
    <property type="entry name" value="SSD"/>
    <property type="match status" value="1"/>
</dbReference>
<dbReference type="NCBIfam" id="TIGR03057">
    <property type="entry name" value="xxxLxxG_by_4"/>
    <property type="match status" value="1"/>
</dbReference>
<reference evidence="9 10" key="1">
    <citation type="submission" date="2011-12" db="EMBL/GenBank/DDBJ databases">
        <title>Whole genome shotgun sequence of Gordonia effusa NBRC 100432.</title>
        <authorList>
            <person name="Yoshida I."/>
            <person name="Takarada H."/>
            <person name="Hosoyama A."/>
            <person name="Tsuchikane K."/>
            <person name="Katsumata H."/>
            <person name="Yamazaki S."/>
            <person name="Fujita N."/>
        </authorList>
    </citation>
    <scope>NUCLEOTIDE SEQUENCE [LARGE SCALE GENOMIC DNA]</scope>
    <source>
        <strain evidence="9 10">NBRC 100432</strain>
    </source>
</reference>
<feature type="transmembrane region" description="Helical" evidence="7">
    <location>
        <begin position="251"/>
        <end position="273"/>
    </location>
</feature>
<evidence type="ECO:0000256" key="7">
    <source>
        <dbReference type="SAM" id="Phobius"/>
    </source>
</evidence>
<feature type="transmembrane region" description="Helical" evidence="7">
    <location>
        <begin position="874"/>
        <end position="895"/>
    </location>
</feature>
<feature type="transmembrane region" description="Helical" evidence="7">
    <location>
        <begin position="981"/>
        <end position="1007"/>
    </location>
</feature>
<gene>
    <name evidence="9" type="ORF">GOEFS_086_00310</name>
</gene>
<feature type="transmembrane region" description="Helical" evidence="7">
    <location>
        <begin position="20"/>
        <end position="38"/>
    </location>
</feature>